<organism evidence="5 6">
    <name type="scientific">Camelus ferus</name>
    <name type="common">Wild bactrian camel</name>
    <name type="synonym">Camelus bactrianus ferus</name>
    <dbReference type="NCBI Taxonomy" id="419612"/>
    <lineage>
        <taxon>Eukaryota</taxon>
        <taxon>Metazoa</taxon>
        <taxon>Chordata</taxon>
        <taxon>Craniata</taxon>
        <taxon>Vertebrata</taxon>
        <taxon>Euteleostomi</taxon>
        <taxon>Mammalia</taxon>
        <taxon>Eutheria</taxon>
        <taxon>Laurasiatheria</taxon>
        <taxon>Artiodactyla</taxon>
        <taxon>Tylopoda</taxon>
        <taxon>Camelidae</taxon>
        <taxon>Camelus</taxon>
    </lineage>
</organism>
<name>A0A8B8SGM6_CAMFR</name>
<dbReference type="PANTHER" id="PTHR45710">
    <property type="entry name" value="C-TYPE LECTIN DOMAIN-CONTAINING PROTEIN 180"/>
    <property type="match status" value="1"/>
</dbReference>
<dbReference type="InterPro" id="IPR016186">
    <property type="entry name" value="C-type_lectin-like/link_sf"/>
</dbReference>
<dbReference type="CDD" id="cd03593">
    <property type="entry name" value="CLECT_NK_receptors_like"/>
    <property type="match status" value="1"/>
</dbReference>
<keyword evidence="3" id="KW-0812">Transmembrane</keyword>
<keyword evidence="5" id="KW-1185">Reference proteome</keyword>
<dbReference type="Pfam" id="PF00059">
    <property type="entry name" value="Lectin_C"/>
    <property type="match status" value="1"/>
</dbReference>
<evidence type="ECO:0000259" key="4">
    <source>
        <dbReference type="PROSITE" id="PS50041"/>
    </source>
</evidence>
<comment type="subcellular location">
    <subcellularLocation>
        <location evidence="1">Cell membrane</location>
        <topology evidence="1">Single-pass type II membrane protein</topology>
    </subcellularLocation>
</comment>
<evidence type="ECO:0000256" key="1">
    <source>
        <dbReference type="ARBA" id="ARBA00004401"/>
    </source>
</evidence>
<dbReference type="SMART" id="SM00034">
    <property type="entry name" value="CLECT"/>
    <property type="match status" value="1"/>
</dbReference>
<keyword evidence="3" id="KW-1133">Transmembrane helix</keyword>
<gene>
    <name evidence="6" type="primary">LOC106730588</name>
</gene>
<keyword evidence="3" id="KW-0472">Membrane</keyword>
<reference evidence="6" key="1">
    <citation type="submission" date="2025-08" db="UniProtKB">
        <authorList>
            <consortium name="RefSeq"/>
        </authorList>
    </citation>
    <scope>IDENTIFICATION</scope>
    <source>
        <tissue evidence="6">Ear skin</tissue>
    </source>
</reference>
<evidence type="ECO:0000256" key="3">
    <source>
        <dbReference type="SAM" id="Phobius"/>
    </source>
</evidence>
<dbReference type="GO" id="GO:0030246">
    <property type="term" value="F:carbohydrate binding"/>
    <property type="evidence" value="ECO:0007669"/>
    <property type="project" value="UniProtKB-KW"/>
</dbReference>
<dbReference type="SUPFAM" id="SSF56436">
    <property type="entry name" value="C-type lectin-like"/>
    <property type="match status" value="1"/>
</dbReference>
<feature type="domain" description="C-type lectin" evidence="4">
    <location>
        <begin position="114"/>
        <end position="217"/>
    </location>
</feature>
<dbReference type="InterPro" id="IPR033992">
    <property type="entry name" value="NKR-like_CTLD"/>
</dbReference>
<dbReference type="PROSITE" id="PS50041">
    <property type="entry name" value="C_TYPE_LECTIN_2"/>
    <property type="match status" value="1"/>
</dbReference>
<dbReference type="GO" id="GO:0009897">
    <property type="term" value="C:external side of plasma membrane"/>
    <property type="evidence" value="ECO:0007669"/>
    <property type="project" value="TreeGrafter"/>
</dbReference>
<dbReference type="InterPro" id="IPR050828">
    <property type="entry name" value="C-type_lectin/matrix_domain"/>
</dbReference>
<protein>
    <submittedName>
        <fullName evidence="6">C-type lectin domain family 2 member A-like isoform X1</fullName>
    </submittedName>
</protein>
<accession>A0A8B8SGM6</accession>
<dbReference type="InterPro" id="IPR016187">
    <property type="entry name" value="CTDL_fold"/>
</dbReference>
<dbReference type="AlphaFoldDB" id="A0A8B8SGM6"/>
<dbReference type="PANTHER" id="PTHR45710:SF21">
    <property type="entry name" value="C-TYPE LECTIN DOMAIN-CONTAINING PROTEIN"/>
    <property type="match status" value="1"/>
</dbReference>
<evidence type="ECO:0000313" key="6">
    <source>
        <dbReference type="RefSeq" id="XP_032328949.1"/>
    </source>
</evidence>
<proteinExistence type="predicted"/>
<keyword evidence="2" id="KW-0430">Lectin</keyword>
<dbReference type="InterPro" id="IPR001304">
    <property type="entry name" value="C-type_lectin-like"/>
</dbReference>
<dbReference type="RefSeq" id="XP_032328949.1">
    <property type="nucleotide sequence ID" value="XM_032473058.1"/>
</dbReference>
<dbReference type="Gene3D" id="3.10.100.10">
    <property type="entry name" value="Mannose-Binding Protein A, subunit A"/>
    <property type="match status" value="1"/>
</dbReference>
<dbReference type="KEGG" id="cfr:106730588"/>
<evidence type="ECO:0000313" key="5">
    <source>
        <dbReference type="Proteomes" id="UP000694856"/>
    </source>
</evidence>
<dbReference type="GeneID" id="106730588"/>
<evidence type="ECO:0000256" key="2">
    <source>
        <dbReference type="ARBA" id="ARBA00022734"/>
    </source>
</evidence>
<sequence>MLTRCFLSASQGDAFGIQAATCSSSLMPEGDMDNQRRLMNAGDSQSSGDVISSNLTIESHEPPKGNKKKPCVSKIIAIIIFLVILIITLAIVLAVEKHKSSMEHVSCLDGWIGYLGKCFYFSENTTTWAASQNFCAAHAANPAVFNTTEELNFLKRYSDHSQYWIGLRQKPGQTWQWIDGTIYSGWLKIIGIGECAYLHQIGISSASTHLVRKWICSRPDTCIPRS</sequence>
<dbReference type="Proteomes" id="UP000694856">
    <property type="component" value="Chromosome 34"/>
</dbReference>
<feature type="transmembrane region" description="Helical" evidence="3">
    <location>
        <begin position="75"/>
        <end position="95"/>
    </location>
</feature>